<evidence type="ECO:0000313" key="2">
    <source>
        <dbReference type="Proteomes" id="UP000887574"/>
    </source>
</evidence>
<accession>A0A915D2Q0</accession>
<proteinExistence type="predicted"/>
<evidence type="ECO:0000256" key="1">
    <source>
        <dbReference type="SAM" id="MobiDB-lite"/>
    </source>
</evidence>
<dbReference type="Proteomes" id="UP000887574">
    <property type="component" value="Unplaced"/>
</dbReference>
<reference evidence="3" key="1">
    <citation type="submission" date="2022-11" db="UniProtKB">
        <authorList>
            <consortium name="WormBaseParasite"/>
        </authorList>
    </citation>
    <scope>IDENTIFICATION</scope>
</reference>
<dbReference type="WBParaSite" id="jg14796">
    <property type="protein sequence ID" value="jg14796"/>
    <property type="gene ID" value="jg14796"/>
</dbReference>
<organism evidence="2 3">
    <name type="scientific">Ditylenchus dipsaci</name>
    <dbReference type="NCBI Taxonomy" id="166011"/>
    <lineage>
        <taxon>Eukaryota</taxon>
        <taxon>Metazoa</taxon>
        <taxon>Ecdysozoa</taxon>
        <taxon>Nematoda</taxon>
        <taxon>Chromadorea</taxon>
        <taxon>Rhabditida</taxon>
        <taxon>Tylenchina</taxon>
        <taxon>Tylenchomorpha</taxon>
        <taxon>Sphaerularioidea</taxon>
        <taxon>Anguinidae</taxon>
        <taxon>Anguininae</taxon>
        <taxon>Ditylenchus</taxon>
    </lineage>
</organism>
<name>A0A915D2Q0_9BILA</name>
<protein>
    <submittedName>
        <fullName evidence="3">Uncharacterized protein</fullName>
    </submittedName>
</protein>
<keyword evidence="2" id="KW-1185">Reference proteome</keyword>
<feature type="region of interest" description="Disordered" evidence="1">
    <location>
        <begin position="36"/>
        <end position="58"/>
    </location>
</feature>
<evidence type="ECO:0000313" key="3">
    <source>
        <dbReference type="WBParaSite" id="jg14796"/>
    </source>
</evidence>
<sequence>MGWMDQQQNTWSIARKLNVSWQPGKPINCIVFYPRQSSESSRKKARNSKSKPPENPTNVQSIVISHSYSIYQNKIFPYQSCRMNTTRRYFEHDILLTPIHLPGHWALVGKNYERQADLLRLPP</sequence>
<dbReference type="AlphaFoldDB" id="A0A915D2Q0"/>